<dbReference type="Proteomes" id="UP000193240">
    <property type="component" value="Unassembled WGS sequence"/>
</dbReference>
<feature type="region of interest" description="Disordered" evidence="1">
    <location>
        <begin position="341"/>
        <end position="377"/>
    </location>
</feature>
<proteinExistence type="predicted"/>
<feature type="compositionally biased region" description="Basic and acidic residues" evidence="1">
    <location>
        <begin position="145"/>
        <end position="158"/>
    </location>
</feature>
<organism evidence="2 3">
    <name type="scientific">Epicoccum nigrum</name>
    <name type="common">Soil fungus</name>
    <name type="synonym">Epicoccum purpurascens</name>
    <dbReference type="NCBI Taxonomy" id="105696"/>
    <lineage>
        <taxon>Eukaryota</taxon>
        <taxon>Fungi</taxon>
        <taxon>Dikarya</taxon>
        <taxon>Ascomycota</taxon>
        <taxon>Pezizomycotina</taxon>
        <taxon>Dothideomycetes</taxon>
        <taxon>Pleosporomycetidae</taxon>
        <taxon>Pleosporales</taxon>
        <taxon>Pleosporineae</taxon>
        <taxon>Didymellaceae</taxon>
        <taxon>Epicoccum</taxon>
    </lineage>
</organism>
<evidence type="ECO:0000313" key="3">
    <source>
        <dbReference type="Proteomes" id="UP000193240"/>
    </source>
</evidence>
<feature type="compositionally biased region" description="Polar residues" evidence="1">
    <location>
        <begin position="161"/>
        <end position="179"/>
    </location>
</feature>
<feature type="compositionally biased region" description="Polar residues" evidence="1">
    <location>
        <begin position="350"/>
        <end position="360"/>
    </location>
</feature>
<feature type="region of interest" description="Disordered" evidence="1">
    <location>
        <begin position="232"/>
        <end position="290"/>
    </location>
</feature>
<name>A0A1Y2LUC4_EPING</name>
<dbReference type="OMA" id="VWSCCQE"/>
<feature type="compositionally biased region" description="Basic and acidic residues" evidence="1">
    <location>
        <begin position="243"/>
        <end position="265"/>
    </location>
</feature>
<keyword evidence="3" id="KW-1185">Reference proteome</keyword>
<sequence>MNPWLGRGGGNADMDAIDLTFSSPEPEVRHQHRINNHTHHQQPARPSSIHELPVMHRTMHSSDKHYQQRGSANVSQQHPRQIKLQHIKQMIDTSSHRALREVVLQLCKTSPALSGALARGLAPRSSWARSLMQQAGSQTRIHHTIKTEPRASEQDAWAHNRLTQRPGSNKASQNSTSQSRTHHHPTERQNEDCLRLPPIKLERRPSLANSDDSNTILDLSAIGRVGLLDRQPSHQHVPAGSSARDRSHANPEPSHRDVTGSDKSRRGLLANPAVQGPSARPRSTHLSAPDHKPKLCLQCHELVGEENDSSCSYHPGEILPAKRGDVPKYACCDRFEGEPGCKSGRHVSEKTGTYTNNKRPSPSPDDFLPWLKRPRHL</sequence>
<protein>
    <submittedName>
        <fullName evidence="2">Uncharacterized protein</fullName>
    </submittedName>
</protein>
<dbReference type="InParanoid" id="A0A1Y2LUC4"/>
<reference evidence="2 3" key="1">
    <citation type="journal article" date="2017" name="Genome Announc.">
        <title>Genome sequence of the saprophytic ascomycete Epicoccum nigrum ICMP 19927 strain isolated from New Zealand.</title>
        <authorList>
            <person name="Fokin M."/>
            <person name="Fleetwood D."/>
            <person name="Weir B.S."/>
            <person name="Villas-Boas S.G."/>
        </authorList>
    </citation>
    <scope>NUCLEOTIDE SEQUENCE [LARGE SCALE GENOMIC DNA]</scope>
    <source>
        <strain evidence="2 3">ICMP 19927</strain>
    </source>
</reference>
<gene>
    <name evidence="2" type="ORF">B5807_07453</name>
</gene>
<evidence type="ECO:0000313" key="2">
    <source>
        <dbReference type="EMBL" id="OSS47410.1"/>
    </source>
</evidence>
<feature type="compositionally biased region" description="Basic and acidic residues" evidence="1">
    <location>
        <begin position="184"/>
        <end position="197"/>
    </location>
</feature>
<feature type="region of interest" description="Disordered" evidence="1">
    <location>
        <begin position="132"/>
        <end position="197"/>
    </location>
</feature>
<dbReference type="AlphaFoldDB" id="A0A1Y2LUC4"/>
<evidence type="ECO:0000256" key="1">
    <source>
        <dbReference type="SAM" id="MobiDB-lite"/>
    </source>
</evidence>
<dbReference type="EMBL" id="KZ107848">
    <property type="protein sequence ID" value="OSS47410.1"/>
    <property type="molecule type" value="Genomic_DNA"/>
</dbReference>
<accession>A0A1Y2LUC4</accession>